<dbReference type="PROSITE" id="PS50921">
    <property type="entry name" value="ANTAR"/>
    <property type="match status" value="1"/>
</dbReference>
<dbReference type="InterPro" id="IPR011006">
    <property type="entry name" value="CheY-like_superfamily"/>
</dbReference>
<sequence length="205" mass="22798">MADKDLNILVIDEDPGRAMLLEEALVEAGYTHVVTIQSTTNLHQRIAALAPDMVIVDLQNPDRDTLEGMFQVTKSVKKPIAMFVDQSDGEMIRRAVEAGVSAYVVDGLKRDRVQAVVDVAVNRFETFQRLTDERDAARNALADRKTIDRAKGLLMDHRKISEDDAYKLMRGAAMKQSRKLVEIAQSIITAMELDAQLMDGGRDAV</sequence>
<dbReference type="InterPro" id="IPR036388">
    <property type="entry name" value="WH-like_DNA-bd_sf"/>
</dbReference>
<keyword evidence="1" id="KW-0597">Phosphoprotein</keyword>
<dbReference type="Proteomes" id="UP001595776">
    <property type="component" value="Unassembled WGS sequence"/>
</dbReference>
<dbReference type="Gene3D" id="3.40.50.2300">
    <property type="match status" value="1"/>
</dbReference>
<dbReference type="PANTHER" id="PTHR43367">
    <property type="match status" value="1"/>
</dbReference>
<dbReference type="PROSITE" id="PS50110">
    <property type="entry name" value="RESPONSE_REGULATORY"/>
    <property type="match status" value="1"/>
</dbReference>
<dbReference type="Gene3D" id="1.10.10.10">
    <property type="entry name" value="Winged helix-like DNA-binding domain superfamily/Winged helix DNA-binding domain"/>
    <property type="match status" value="1"/>
</dbReference>
<organism evidence="4 5">
    <name type="scientific">Kordiimonas lipolytica</name>
    <dbReference type="NCBI Taxonomy" id="1662421"/>
    <lineage>
        <taxon>Bacteria</taxon>
        <taxon>Pseudomonadati</taxon>
        <taxon>Pseudomonadota</taxon>
        <taxon>Alphaproteobacteria</taxon>
        <taxon>Kordiimonadales</taxon>
        <taxon>Kordiimonadaceae</taxon>
        <taxon>Kordiimonas</taxon>
    </lineage>
</organism>
<evidence type="ECO:0000313" key="5">
    <source>
        <dbReference type="Proteomes" id="UP001595776"/>
    </source>
</evidence>
<protein>
    <submittedName>
        <fullName evidence="4">ANTAR domain-containing response regulator</fullName>
    </submittedName>
</protein>
<feature type="domain" description="Response regulatory" evidence="2">
    <location>
        <begin position="7"/>
        <end position="121"/>
    </location>
</feature>
<dbReference type="PIRSF" id="PIRSF036382">
    <property type="entry name" value="RR_antiterm"/>
    <property type="match status" value="1"/>
</dbReference>
<dbReference type="Pfam" id="PF03861">
    <property type="entry name" value="ANTAR"/>
    <property type="match status" value="1"/>
</dbReference>
<evidence type="ECO:0000259" key="3">
    <source>
        <dbReference type="PROSITE" id="PS50921"/>
    </source>
</evidence>
<keyword evidence="5" id="KW-1185">Reference proteome</keyword>
<dbReference type="EMBL" id="JBHSCR010000005">
    <property type="protein sequence ID" value="MFC4348022.1"/>
    <property type="molecule type" value="Genomic_DNA"/>
</dbReference>
<evidence type="ECO:0000313" key="4">
    <source>
        <dbReference type="EMBL" id="MFC4348022.1"/>
    </source>
</evidence>
<dbReference type="RefSeq" id="WP_068151791.1">
    <property type="nucleotide sequence ID" value="NZ_JBHSCR010000005.1"/>
</dbReference>
<dbReference type="Pfam" id="PF00072">
    <property type="entry name" value="Response_reg"/>
    <property type="match status" value="1"/>
</dbReference>
<dbReference type="InterPro" id="IPR005561">
    <property type="entry name" value="ANTAR"/>
</dbReference>
<dbReference type="SUPFAM" id="SSF52172">
    <property type="entry name" value="CheY-like"/>
    <property type="match status" value="1"/>
</dbReference>
<proteinExistence type="predicted"/>
<name>A0ABV8UA48_9PROT</name>
<reference evidence="5" key="1">
    <citation type="journal article" date="2019" name="Int. J. Syst. Evol. Microbiol.">
        <title>The Global Catalogue of Microorganisms (GCM) 10K type strain sequencing project: providing services to taxonomists for standard genome sequencing and annotation.</title>
        <authorList>
            <consortium name="The Broad Institute Genomics Platform"/>
            <consortium name="The Broad Institute Genome Sequencing Center for Infectious Disease"/>
            <person name="Wu L."/>
            <person name="Ma J."/>
        </authorList>
    </citation>
    <scope>NUCLEOTIDE SEQUENCE [LARGE SCALE GENOMIC DNA]</scope>
    <source>
        <strain evidence="5">CGMCC 1.15304</strain>
    </source>
</reference>
<evidence type="ECO:0000256" key="1">
    <source>
        <dbReference type="PROSITE-ProRule" id="PRU00169"/>
    </source>
</evidence>
<comment type="caution">
    <text evidence="4">The sequence shown here is derived from an EMBL/GenBank/DDBJ whole genome shotgun (WGS) entry which is preliminary data.</text>
</comment>
<evidence type="ECO:0000259" key="2">
    <source>
        <dbReference type="PROSITE" id="PS50110"/>
    </source>
</evidence>
<dbReference type="SMART" id="SM00448">
    <property type="entry name" value="REC"/>
    <property type="match status" value="1"/>
</dbReference>
<dbReference type="SMART" id="SM01012">
    <property type="entry name" value="ANTAR"/>
    <property type="match status" value="1"/>
</dbReference>
<dbReference type="InterPro" id="IPR001789">
    <property type="entry name" value="Sig_transdc_resp-reg_receiver"/>
</dbReference>
<accession>A0ABV8UA48</accession>
<feature type="modified residue" description="4-aspartylphosphate" evidence="1">
    <location>
        <position position="57"/>
    </location>
</feature>
<dbReference type="PANTHER" id="PTHR43367:SF1">
    <property type="entry name" value="TWO-COMPONENT RESPONSE REGULATOR-LIKE APRR6-RELATED"/>
    <property type="match status" value="1"/>
</dbReference>
<feature type="domain" description="ANTAR" evidence="3">
    <location>
        <begin position="127"/>
        <end position="188"/>
    </location>
</feature>
<dbReference type="InterPro" id="IPR008327">
    <property type="entry name" value="Sig_transdc_resp-reg_antiterm"/>
</dbReference>
<gene>
    <name evidence="4" type="ORF">ACFO5Q_09220</name>
</gene>